<dbReference type="PANTHER" id="PTHR43806">
    <property type="entry name" value="PEPTIDASE S8"/>
    <property type="match status" value="1"/>
</dbReference>
<dbReference type="Gene3D" id="3.40.50.200">
    <property type="entry name" value="Peptidase S8/S53 domain"/>
    <property type="match status" value="1"/>
</dbReference>
<dbReference type="Gene3D" id="2.40.10.500">
    <property type="match status" value="3"/>
</dbReference>
<keyword evidence="5" id="KW-0677">Repeat</keyword>
<evidence type="ECO:0000256" key="11">
    <source>
        <dbReference type="SAM" id="SignalP"/>
    </source>
</evidence>
<protein>
    <submittedName>
        <fullName evidence="14">Uncharacterized protein</fullName>
    </submittedName>
</protein>
<dbReference type="InterPro" id="IPR054399">
    <property type="entry name" value="Fervidolysin-like_N_prodom"/>
</dbReference>
<dbReference type="InterPro" id="IPR015500">
    <property type="entry name" value="Peptidase_S8_subtilisin-rel"/>
</dbReference>
<comment type="caution">
    <text evidence="14">The sequence shown here is derived from an EMBL/GenBank/DDBJ whole genome shotgun (WGS) entry which is preliminary data.</text>
</comment>
<comment type="subcellular location">
    <subcellularLocation>
        <location evidence="1">Secreted</location>
    </subcellularLocation>
</comment>
<dbReference type="PROSITE" id="PS00136">
    <property type="entry name" value="SUBTILASE_ASP"/>
    <property type="match status" value="1"/>
</dbReference>
<evidence type="ECO:0000256" key="2">
    <source>
        <dbReference type="ARBA" id="ARBA00011073"/>
    </source>
</evidence>
<evidence type="ECO:0000313" key="14">
    <source>
        <dbReference type="EMBL" id="TMJ10575.1"/>
    </source>
</evidence>
<dbReference type="PANTHER" id="PTHR43806:SF11">
    <property type="entry name" value="CEREVISIN-RELATED"/>
    <property type="match status" value="1"/>
</dbReference>
<dbReference type="SUPFAM" id="SSF63829">
    <property type="entry name" value="Calcium-dependent phosphotriesterase"/>
    <property type="match status" value="1"/>
</dbReference>
<organism evidence="14 15">
    <name type="scientific">Candidatus Segetimicrobium genomatis</name>
    <dbReference type="NCBI Taxonomy" id="2569760"/>
    <lineage>
        <taxon>Bacteria</taxon>
        <taxon>Bacillati</taxon>
        <taxon>Candidatus Sysuimicrobiota</taxon>
        <taxon>Candidatus Sysuimicrobiia</taxon>
        <taxon>Candidatus Sysuimicrobiales</taxon>
        <taxon>Candidatus Segetimicrobiaceae</taxon>
        <taxon>Candidatus Segetimicrobium</taxon>
    </lineage>
</organism>
<feature type="active site" description="Charge relay system" evidence="9">
    <location>
        <position position="165"/>
    </location>
</feature>
<evidence type="ECO:0000256" key="3">
    <source>
        <dbReference type="ARBA" id="ARBA00022525"/>
    </source>
</evidence>
<sequence>MKRKLQRALSGLFLLSLVLLAGCSSGSGLVGVPEPGQAPPGPPLLPATDAGLAEHVPAQIIIGFVPKTDARKIATAVNGTVLRELRELNAVLVGLPESSSIVGTIRKAQTISGVKYAEPNYVYRAFRIPNDPFFSSKQWGPQKINAPGAWDVPTGSANSVVAVVDSGVSSTNPEFSGKLLTGTNCVSPGGITDDDNGHGTHVAGIAAAIGDNGIGIAGIAWAASILPIKVLDASGSGTNANVACGIQAGADFAASNPGMRVVENLSLGGPAYSQVIKDAVDSALQSNVLVIAAAGNDGKATVLFPAGYPGVMAVGATTPANERATFSTYGSHLSVVAPGVDIYSTYLSGNFKYLSGTSMAAPHVSGTAALVRALHAVLSPAQVRSQIEQTATRLGGSGFNPQFGWGLVNAAAAVGTPVASNYGNVQVSVTAYTTTGPSVPGADVILWVGTPSCSGLTQVVQTTQTSSGPPGAGTAGVAVFNAVPAGSYCATAALASPSGKGATALPFAVTAGGTANTTETILPVPPFSPDISGLYVANSSSITVYAPGASGNVAPIRTLPSTFNTKINGPVAVALDSAGYIYVAAAGNPSILVFPPGASGNWFPARTIGGTSTRINSPTGVALDSADNLFVADFNTNSILVFPPGANGNVAPARTIGGVSTGLNSPTGVALDSAGNLYVTNRNGASITVYPPAATGNMPPARTISGTNTELTFPLGVALDGTGNLYVTNLVVNSILVFPAGATDNVPPLRTISGTNTGLSSPTGVVLDNAGNLYVTNNNVNSITVYPPGASGNVPPSRTISGGLVEPSFIYLR</sequence>
<dbReference type="AlphaFoldDB" id="A0A537LRE4"/>
<dbReference type="PRINTS" id="PR00723">
    <property type="entry name" value="SUBTILISIN"/>
</dbReference>
<dbReference type="InterPro" id="IPR023828">
    <property type="entry name" value="Peptidase_S8_Ser-AS"/>
</dbReference>
<dbReference type="Pfam" id="PF00082">
    <property type="entry name" value="Peptidase_S8"/>
    <property type="match status" value="1"/>
</dbReference>
<dbReference type="GO" id="GO:0005576">
    <property type="term" value="C:extracellular region"/>
    <property type="evidence" value="ECO:0007669"/>
    <property type="project" value="UniProtKB-SubCell"/>
</dbReference>
<feature type="signal peptide" evidence="11">
    <location>
        <begin position="1"/>
        <end position="21"/>
    </location>
</feature>
<feature type="active site" description="Charge relay system" evidence="9">
    <location>
        <position position="358"/>
    </location>
</feature>
<evidence type="ECO:0000256" key="5">
    <source>
        <dbReference type="ARBA" id="ARBA00022737"/>
    </source>
</evidence>
<dbReference type="CDD" id="cd07484">
    <property type="entry name" value="Peptidases_S8_Thermitase_like"/>
    <property type="match status" value="1"/>
</dbReference>
<keyword evidence="3" id="KW-0964">Secreted</keyword>
<keyword evidence="11" id="KW-0732">Signal</keyword>
<keyword evidence="6 9" id="KW-0378">Hydrolase</keyword>
<dbReference type="InterPro" id="IPR001258">
    <property type="entry name" value="NHL_repeat"/>
</dbReference>
<evidence type="ECO:0000313" key="15">
    <source>
        <dbReference type="Proteomes" id="UP000315217"/>
    </source>
</evidence>
<evidence type="ECO:0000256" key="9">
    <source>
        <dbReference type="PROSITE-ProRule" id="PRU01240"/>
    </source>
</evidence>
<dbReference type="Proteomes" id="UP000315217">
    <property type="component" value="Unassembled WGS sequence"/>
</dbReference>
<proteinExistence type="inferred from homology"/>
<dbReference type="InterPro" id="IPR000209">
    <property type="entry name" value="Peptidase_S8/S53_dom"/>
</dbReference>
<evidence type="ECO:0000256" key="4">
    <source>
        <dbReference type="ARBA" id="ARBA00022670"/>
    </source>
</evidence>
<evidence type="ECO:0000256" key="7">
    <source>
        <dbReference type="ARBA" id="ARBA00022825"/>
    </source>
</evidence>
<dbReference type="PROSITE" id="PS00137">
    <property type="entry name" value="SUBTILASE_HIS"/>
    <property type="match status" value="1"/>
</dbReference>
<evidence type="ECO:0000256" key="8">
    <source>
        <dbReference type="PROSITE-ProRule" id="PRU00504"/>
    </source>
</evidence>
<evidence type="ECO:0000256" key="1">
    <source>
        <dbReference type="ARBA" id="ARBA00004613"/>
    </source>
</evidence>
<dbReference type="InterPro" id="IPR050131">
    <property type="entry name" value="Peptidase_S8_subtilisin-like"/>
</dbReference>
<dbReference type="Gene3D" id="3.30.70.80">
    <property type="entry name" value="Peptidase S8 propeptide/proteinase inhibitor I9"/>
    <property type="match status" value="1"/>
</dbReference>
<keyword evidence="4 9" id="KW-0645">Protease</keyword>
<gene>
    <name evidence="14" type="ORF">E6G98_07430</name>
</gene>
<dbReference type="GO" id="GO:0006508">
    <property type="term" value="P:proteolysis"/>
    <property type="evidence" value="ECO:0007669"/>
    <property type="project" value="UniProtKB-KW"/>
</dbReference>
<dbReference type="Pfam" id="PF22148">
    <property type="entry name" value="Fervidolysin_NPro-like"/>
    <property type="match status" value="1"/>
</dbReference>
<feature type="domain" description="Peptidase S8/S53" evidence="12">
    <location>
        <begin position="158"/>
        <end position="406"/>
    </location>
</feature>
<evidence type="ECO:0000256" key="6">
    <source>
        <dbReference type="ARBA" id="ARBA00022801"/>
    </source>
</evidence>
<evidence type="ECO:0000256" key="10">
    <source>
        <dbReference type="RuleBase" id="RU003355"/>
    </source>
</evidence>
<feature type="repeat" description="NHL" evidence="8">
    <location>
        <begin position="606"/>
        <end position="645"/>
    </location>
</feature>
<dbReference type="GO" id="GO:0004252">
    <property type="term" value="F:serine-type endopeptidase activity"/>
    <property type="evidence" value="ECO:0007669"/>
    <property type="project" value="UniProtKB-UniRule"/>
</dbReference>
<accession>A0A537LRE4</accession>
<name>A0A537LRE4_9BACT</name>
<dbReference type="InterPro" id="IPR034084">
    <property type="entry name" value="Thermitase-like_dom"/>
</dbReference>
<dbReference type="InterPro" id="IPR037045">
    <property type="entry name" value="S8pro/Inhibitor_I9_sf"/>
</dbReference>
<dbReference type="SUPFAM" id="SSF52743">
    <property type="entry name" value="Subtilisin-like"/>
    <property type="match status" value="1"/>
</dbReference>
<dbReference type="PROSITE" id="PS00138">
    <property type="entry name" value="SUBTILASE_SER"/>
    <property type="match status" value="1"/>
</dbReference>
<feature type="domain" description="Fervidolysin-like N-terminal prodomain" evidence="13">
    <location>
        <begin position="47"/>
        <end position="120"/>
    </location>
</feature>
<feature type="active site" description="Charge relay system" evidence="9">
    <location>
        <position position="198"/>
    </location>
</feature>
<reference evidence="14 15" key="1">
    <citation type="journal article" date="2019" name="Nat. Microbiol.">
        <title>Mediterranean grassland soil C-N compound turnover is dependent on rainfall and depth, and is mediated by genomically divergent microorganisms.</title>
        <authorList>
            <person name="Diamond S."/>
            <person name="Andeer P.F."/>
            <person name="Li Z."/>
            <person name="Crits-Christoph A."/>
            <person name="Burstein D."/>
            <person name="Anantharaman K."/>
            <person name="Lane K.R."/>
            <person name="Thomas B.C."/>
            <person name="Pan C."/>
            <person name="Northen T.R."/>
            <person name="Banfield J.F."/>
        </authorList>
    </citation>
    <scope>NUCLEOTIDE SEQUENCE [LARGE SCALE GENOMIC DNA]</scope>
    <source>
        <strain evidence="14">NP_1</strain>
    </source>
</reference>
<dbReference type="EMBL" id="VBAI01000113">
    <property type="protein sequence ID" value="TMJ10575.1"/>
    <property type="molecule type" value="Genomic_DNA"/>
</dbReference>
<dbReference type="InterPro" id="IPR036852">
    <property type="entry name" value="Peptidase_S8/S53_dom_sf"/>
</dbReference>
<dbReference type="PROSITE" id="PS51892">
    <property type="entry name" value="SUBTILASE"/>
    <property type="match status" value="1"/>
</dbReference>
<feature type="chain" id="PRO_5021756708" evidence="11">
    <location>
        <begin position="22"/>
        <end position="813"/>
    </location>
</feature>
<dbReference type="CDD" id="cd05819">
    <property type="entry name" value="NHL"/>
    <property type="match status" value="1"/>
</dbReference>
<dbReference type="InterPro" id="IPR022398">
    <property type="entry name" value="Peptidase_S8_His-AS"/>
</dbReference>
<evidence type="ECO:0000259" key="13">
    <source>
        <dbReference type="Pfam" id="PF22148"/>
    </source>
</evidence>
<comment type="similarity">
    <text evidence="2 9 10">Belongs to the peptidase S8 family.</text>
</comment>
<dbReference type="PROSITE" id="PS51257">
    <property type="entry name" value="PROKAR_LIPOPROTEIN"/>
    <property type="match status" value="1"/>
</dbReference>
<dbReference type="PROSITE" id="PS51125">
    <property type="entry name" value="NHL"/>
    <property type="match status" value="2"/>
</dbReference>
<feature type="repeat" description="NHL" evidence="8">
    <location>
        <begin position="749"/>
        <end position="789"/>
    </location>
</feature>
<dbReference type="InterPro" id="IPR023827">
    <property type="entry name" value="Peptidase_S8_Asp-AS"/>
</dbReference>
<dbReference type="Pfam" id="PF01436">
    <property type="entry name" value="NHL"/>
    <property type="match status" value="3"/>
</dbReference>
<evidence type="ECO:0000259" key="12">
    <source>
        <dbReference type="Pfam" id="PF00082"/>
    </source>
</evidence>
<keyword evidence="7 9" id="KW-0720">Serine protease</keyword>